<dbReference type="EMBL" id="BK032511">
    <property type="protein sequence ID" value="DAF44805.1"/>
    <property type="molecule type" value="Genomic_DNA"/>
</dbReference>
<sequence length="304" mass="34866">MSMEMDTCRKSGIEEISNYAVRLQDKGDKEARENIDKLMIFYVSLGCKFATNEKVISKAKYCVTCYGRQCIRVVIEKDEFHITKDEFYIANEEYFSKQGIKVLNIDEYMKLITKLSNKQIMMKKTIEIECPDGYKPIYNAETGNVEIVPENIMGLIKTYEDARDYLSIRNEVSYNRSVDSLAKLQIILDALNEGYKFDLLTGIVWYPWVRFFRMNSVPKDAEVIGHFRYQGEKFALVGGSAFGSASGLGYFSSFTGIGDAYSFVGMLACKSKEIAEYVSTQFGKLVFDACFARHFKGEEFEWLD</sequence>
<organism evidence="1">
    <name type="scientific">Podoviridae sp. ct8Lf7</name>
    <dbReference type="NCBI Taxonomy" id="2827723"/>
    <lineage>
        <taxon>Viruses</taxon>
        <taxon>Duplodnaviria</taxon>
        <taxon>Heunggongvirae</taxon>
        <taxon>Uroviricota</taxon>
        <taxon>Caudoviricetes</taxon>
    </lineage>
</organism>
<proteinExistence type="predicted"/>
<name>A0A8S5S1B2_9CAUD</name>
<protein>
    <submittedName>
        <fullName evidence="1">Uncharacterized protein</fullName>
    </submittedName>
</protein>
<accession>A0A8S5S1B2</accession>
<reference evidence="1" key="1">
    <citation type="journal article" date="2021" name="Proc. Natl. Acad. Sci. U.S.A.">
        <title>A Catalog of Tens of Thousands of Viruses from Human Metagenomes Reveals Hidden Associations with Chronic Diseases.</title>
        <authorList>
            <person name="Tisza M.J."/>
            <person name="Buck C.B."/>
        </authorList>
    </citation>
    <scope>NUCLEOTIDE SEQUENCE</scope>
    <source>
        <strain evidence="1">Ct8Lf7</strain>
    </source>
</reference>
<evidence type="ECO:0000313" key="1">
    <source>
        <dbReference type="EMBL" id="DAF44805.1"/>
    </source>
</evidence>